<organism evidence="2">
    <name type="scientific">Ixodes ricinus</name>
    <name type="common">Common tick</name>
    <name type="synonym">Acarus ricinus</name>
    <dbReference type="NCBI Taxonomy" id="34613"/>
    <lineage>
        <taxon>Eukaryota</taxon>
        <taxon>Metazoa</taxon>
        <taxon>Ecdysozoa</taxon>
        <taxon>Arthropoda</taxon>
        <taxon>Chelicerata</taxon>
        <taxon>Arachnida</taxon>
        <taxon>Acari</taxon>
        <taxon>Parasitiformes</taxon>
        <taxon>Ixodida</taxon>
        <taxon>Ixodoidea</taxon>
        <taxon>Ixodidae</taxon>
        <taxon>Ixodinae</taxon>
        <taxon>Ixodes</taxon>
    </lineage>
</organism>
<keyword evidence="2" id="KW-0378">Hydrolase</keyword>
<evidence type="ECO:0000313" key="2">
    <source>
        <dbReference type="EMBL" id="JAB71229.1"/>
    </source>
</evidence>
<feature type="signal peptide" evidence="1">
    <location>
        <begin position="1"/>
        <end position="19"/>
    </location>
</feature>
<dbReference type="AlphaFoldDB" id="V5H2N5"/>
<dbReference type="SUPFAM" id="SSF55486">
    <property type="entry name" value="Metalloproteases ('zincins'), catalytic domain"/>
    <property type="match status" value="1"/>
</dbReference>
<keyword evidence="1" id="KW-0732">Signal</keyword>
<dbReference type="InterPro" id="IPR024079">
    <property type="entry name" value="MetalloPept_cat_dom_sf"/>
</dbReference>
<feature type="chain" id="PRO_5004734202" evidence="1">
    <location>
        <begin position="20"/>
        <end position="326"/>
    </location>
</feature>
<dbReference type="GO" id="GO:0006508">
    <property type="term" value="P:proteolysis"/>
    <property type="evidence" value="ECO:0007669"/>
    <property type="project" value="UniProtKB-KW"/>
</dbReference>
<name>V5H2N5_IXORI</name>
<evidence type="ECO:0000256" key="1">
    <source>
        <dbReference type="SAM" id="SignalP"/>
    </source>
</evidence>
<reference evidence="2" key="1">
    <citation type="journal article" date="2015" name="Sci. Rep.">
        <title>Tissue- and time-dependent transcription in Ixodes ricinus salivary glands and midguts when blood feeding on the vertebrate host.</title>
        <authorList>
            <person name="Kotsyfakis M."/>
            <person name="Schwarz A."/>
            <person name="Erhart J."/>
            <person name="Ribeiro J.M."/>
        </authorList>
    </citation>
    <scope>NUCLEOTIDE SEQUENCE</scope>
    <source>
        <tissue evidence="2">Salivary gland and midgut</tissue>
    </source>
</reference>
<keyword evidence="2" id="KW-0482">Metalloprotease</keyword>
<proteinExistence type="evidence at transcript level"/>
<dbReference type="Gene3D" id="3.40.390.10">
    <property type="entry name" value="Collagenase (Catalytic Domain)"/>
    <property type="match status" value="1"/>
</dbReference>
<keyword evidence="2" id="KW-0645">Protease</keyword>
<dbReference type="EMBL" id="GANP01013239">
    <property type="protein sequence ID" value="JAB71229.1"/>
    <property type="molecule type" value="mRNA"/>
</dbReference>
<protein>
    <submittedName>
        <fullName evidence="2">Putative tick metalloprotease</fullName>
    </submittedName>
</protein>
<dbReference type="GO" id="GO:0008237">
    <property type="term" value="F:metallopeptidase activity"/>
    <property type="evidence" value="ECO:0007669"/>
    <property type="project" value="UniProtKB-KW"/>
</dbReference>
<accession>V5H2N5</accession>
<sequence>MKLLMWIFCLIIFVSHGEGEGTWQVGVRMVLDNKYQTLFLEYHRNQNASLDVYLQTFLNSANLFFRDIKNRSIEFVLVGTYNMTLNESSALLSNKRSTEEYLYELHEFGIKHNFPSDDLVFLLYPYQLTEIDEFQTSFFDGFCNTRGYGFGYDDARTFSGVTMAARQFARLLGANADNIAGCKDGTFLMANNRSSPDKHTLSDCSKRNIERKLETINNCSCLRTGYSGPVNSTYLPSDFLNETDICTLSHQNYTFCNQLGRKSKEAYVVGCSVACCEMGPQNTQNLYGILAPDGTTSDDCQLCLAGQCTNKTVTSSSSTAGSAVEN</sequence>